<dbReference type="EMBL" id="BPLR01015424">
    <property type="protein sequence ID" value="GIY75989.1"/>
    <property type="molecule type" value="Genomic_DNA"/>
</dbReference>
<sequence>MNPQSNVLAMHARTNIEAANMLAKQYEKTSKLMFSADDRSQYKTSKSIIENNKRTTEACNFISDPTLEELDSAIHRLDPNKSPGPDVIFGQMITHFEVENSLLGSTVHDRSHIDYGLGYLRAQFLALPWILNFASQGTSNTANKALGKLSILRKLCETTWGSRPKTVKNAFCSVIRPLLEYATPIWNPSSQFSKMDSVQHRASKIIMGV</sequence>
<reference evidence="1 2" key="1">
    <citation type="submission" date="2021-06" db="EMBL/GenBank/DDBJ databases">
        <title>Caerostris extrusa draft genome.</title>
        <authorList>
            <person name="Kono N."/>
            <person name="Arakawa K."/>
        </authorList>
    </citation>
    <scope>NUCLEOTIDE SEQUENCE [LARGE SCALE GENOMIC DNA]</scope>
</reference>
<accession>A0AAV4W248</accession>
<evidence type="ECO:0000313" key="2">
    <source>
        <dbReference type="Proteomes" id="UP001054945"/>
    </source>
</evidence>
<name>A0AAV4W248_CAEEX</name>
<proteinExistence type="predicted"/>
<dbReference type="AlphaFoldDB" id="A0AAV4W248"/>
<evidence type="ECO:0000313" key="1">
    <source>
        <dbReference type="EMBL" id="GIY75989.1"/>
    </source>
</evidence>
<protein>
    <submittedName>
        <fullName evidence="1">Uncharacterized protein</fullName>
    </submittedName>
</protein>
<organism evidence="1 2">
    <name type="scientific">Caerostris extrusa</name>
    <name type="common">Bark spider</name>
    <name type="synonym">Caerostris bankana</name>
    <dbReference type="NCBI Taxonomy" id="172846"/>
    <lineage>
        <taxon>Eukaryota</taxon>
        <taxon>Metazoa</taxon>
        <taxon>Ecdysozoa</taxon>
        <taxon>Arthropoda</taxon>
        <taxon>Chelicerata</taxon>
        <taxon>Arachnida</taxon>
        <taxon>Araneae</taxon>
        <taxon>Araneomorphae</taxon>
        <taxon>Entelegynae</taxon>
        <taxon>Araneoidea</taxon>
        <taxon>Araneidae</taxon>
        <taxon>Caerostris</taxon>
    </lineage>
</organism>
<dbReference type="Proteomes" id="UP001054945">
    <property type="component" value="Unassembled WGS sequence"/>
</dbReference>
<comment type="caution">
    <text evidence="1">The sequence shown here is derived from an EMBL/GenBank/DDBJ whole genome shotgun (WGS) entry which is preliminary data.</text>
</comment>
<gene>
    <name evidence="1" type="ORF">CEXT_507421</name>
</gene>
<keyword evidence="2" id="KW-1185">Reference proteome</keyword>